<feature type="transmembrane region" description="Helical" evidence="11">
    <location>
        <begin position="268"/>
        <end position="288"/>
    </location>
</feature>
<name>A0A1B6LVA0_9HEMI</name>
<feature type="domain" description="Neurotransmitter-gated ion-channel transmembrane" evidence="14">
    <location>
        <begin position="274"/>
        <end position="366"/>
    </location>
</feature>
<dbReference type="InterPro" id="IPR006029">
    <property type="entry name" value="Neurotrans-gated_channel_TM"/>
</dbReference>
<protein>
    <recommendedName>
        <fullName evidence="16">Glutamate-gated chloride channel</fullName>
    </recommendedName>
</protein>
<evidence type="ECO:0000256" key="4">
    <source>
        <dbReference type="ARBA" id="ARBA00022475"/>
    </source>
</evidence>
<dbReference type="InterPro" id="IPR006201">
    <property type="entry name" value="Neur_channel"/>
</dbReference>
<evidence type="ECO:0000259" key="14">
    <source>
        <dbReference type="Pfam" id="PF02932"/>
    </source>
</evidence>
<evidence type="ECO:0000313" key="15">
    <source>
        <dbReference type="EMBL" id="JAT27611.1"/>
    </source>
</evidence>
<evidence type="ECO:0000256" key="2">
    <source>
        <dbReference type="ARBA" id="ARBA00004236"/>
    </source>
</evidence>
<feature type="transmembrane region" description="Helical" evidence="11">
    <location>
        <begin position="332"/>
        <end position="350"/>
    </location>
</feature>
<comment type="similarity">
    <text evidence="11">Belongs to the ligand-gated ion channel (TC 1.A.9) family.</text>
</comment>
<dbReference type="GO" id="GO:0004888">
    <property type="term" value="F:transmembrane signaling receptor activity"/>
    <property type="evidence" value="ECO:0007669"/>
    <property type="project" value="InterPro"/>
</dbReference>
<dbReference type="InterPro" id="IPR036719">
    <property type="entry name" value="Neuro-gated_channel_TM_sf"/>
</dbReference>
<dbReference type="PRINTS" id="PR00253">
    <property type="entry name" value="GABAARECEPTR"/>
</dbReference>
<dbReference type="EMBL" id="GEBQ01012366">
    <property type="protein sequence ID" value="JAT27611.1"/>
    <property type="molecule type" value="Transcribed_RNA"/>
</dbReference>
<dbReference type="Gene3D" id="2.70.170.10">
    <property type="entry name" value="Neurotransmitter-gated ion-channel ligand-binding domain"/>
    <property type="match status" value="1"/>
</dbReference>
<evidence type="ECO:0000256" key="9">
    <source>
        <dbReference type="ARBA" id="ARBA00023136"/>
    </source>
</evidence>
<dbReference type="Gene3D" id="1.20.58.390">
    <property type="entry name" value="Neurotransmitter-gated ion-channel transmembrane domain"/>
    <property type="match status" value="1"/>
</dbReference>
<dbReference type="GO" id="GO:0005230">
    <property type="term" value="F:extracellular ligand-gated monoatomic ion channel activity"/>
    <property type="evidence" value="ECO:0007669"/>
    <property type="project" value="InterPro"/>
</dbReference>
<evidence type="ECO:0000256" key="5">
    <source>
        <dbReference type="ARBA" id="ARBA00022692"/>
    </source>
</evidence>
<evidence type="ECO:0000256" key="8">
    <source>
        <dbReference type="ARBA" id="ARBA00023065"/>
    </source>
</evidence>
<keyword evidence="6" id="KW-0732">Signal</keyword>
<evidence type="ECO:0000259" key="13">
    <source>
        <dbReference type="Pfam" id="PF02931"/>
    </source>
</evidence>
<dbReference type="PANTHER" id="PTHR18945">
    <property type="entry name" value="NEUROTRANSMITTER GATED ION CHANNEL"/>
    <property type="match status" value="1"/>
</dbReference>
<evidence type="ECO:0000256" key="6">
    <source>
        <dbReference type="ARBA" id="ARBA00022729"/>
    </source>
</evidence>
<dbReference type="SUPFAM" id="SSF63712">
    <property type="entry name" value="Nicotinic receptor ligand binding domain-like"/>
    <property type="match status" value="1"/>
</dbReference>
<dbReference type="GO" id="GO:0005886">
    <property type="term" value="C:plasma membrane"/>
    <property type="evidence" value="ECO:0007669"/>
    <property type="project" value="UniProtKB-SubCell"/>
</dbReference>
<dbReference type="InterPro" id="IPR038050">
    <property type="entry name" value="Neuro_actylchol_rec"/>
</dbReference>
<feature type="compositionally biased region" description="Polar residues" evidence="12">
    <location>
        <begin position="381"/>
        <end position="394"/>
    </location>
</feature>
<evidence type="ECO:0008006" key="16">
    <source>
        <dbReference type="Google" id="ProtNLM"/>
    </source>
</evidence>
<evidence type="ECO:0000256" key="7">
    <source>
        <dbReference type="ARBA" id="ARBA00022989"/>
    </source>
</evidence>
<keyword evidence="10 11" id="KW-0407">Ion channel</keyword>
<keyword evidence="7 11" id="KW-1133">Transmembrane helix</keyword>
<evidence type="ECO:0000256" key="3">
    <source>
        <dbReference type="ARBA" id="ARBA00022448"/>
    </source>
</evidence>
<organism evidence="15">
    <name type="scientific">Graphocephala atropunctata</name>
    <dbReference type="NCBI Taxonomy" id="36148"/>
    <lineage>
        <taxon>Eukaryota</taxon>
        <taxon>Metazoa</taxon>
        <taxon>Ecdysozoa</taxon>
        <taxon>Arthropoda</taxon>
        <taxon>Hexapoda</taxon>
        <taxon>Insecta</taxon>
        <taxon>Pterygota</taxon>
        <taxon>Neoptera</taxon>
        <taxon>Paraneoptera</taxon>
        <taxon>Hemiptera</taxon>
        <taxon>Auchenorrhyncha</taxon>
        <taxon>Membracoidea</taxon>
        <taxon>Cicadellidae</taxon>
        <taxon>Cicadellinae</taxon>
        <taxon>Cicadellini</taxon>
        <taxon>Graphocephala</taxon>
    </lineage>
</organism>
<dbReference type="CDD" id="cd18993">
    <property type="entry name" value="LGIC_ECD_GluCl"/>
    <property type="match status" value="1"/>
</dbReference>
<dbReference type="Pfam" id="PF02932">
    <property type="entry name" value="Neur_chan_memb"/>
    <property type="match status" value="1"/>
</dbReference>
<sequence>ISLTLHWNSSRPSVTLGRGFEQDLSEMGGQSSIIIFLLVFWGRIGWSFQETTNLQDEQSSLLSQLFEKHDYRILPYGGNKTNDFLEVKVNWLVQHVSGISDYDRDFEVQLILTLEWTDERLRYEDSGKIKYLTLTDTSKIWVPDLFFANERDGHLHKLTAPNTFCRIYPSGHVLYSARLSLTFWCFMQLENFPFDSQVCKIRMASYAYFAKDLRLAWKKENPVQLSETVRVIGFTLGDLDTSDCTTVTQSGEFSCIRVDFIFKRNLEYYIIHTFLPSSVLVVVSWASFWIDRREVVARLLLILSTLFAMSSFSAEIESSVPNVPYVKAMDVWVGTCFTFLLSGLIEFAIVNSMGQLRDEDLSAASRAEKGSAHGVEKVPSSVDSQPQDKPNSKLTSTPFYQAILHRLPRDPCRIDSISRVFFPTAFVIFALLYVNIYYVFGSST</sequence>
<proteinExistence type="inferred from homology"/>
<gene>
    <name evidence="15" type="ORF">g.13430</name>
</gene>
<dbReference type="Pfam" id="PF02931">
    <property type="entry name" value="Neur_chan_LBD"/>
    <property type="match status" value="1"/>
</dbReference>
<dbReference type="SUPFAM" id="SSF90112">
    <property type="entry name" value="Neurotransmitter-gated ion-channel transmembrane pore"/>
    <property type="match status" value="1"/>
</dbReference>
<comment type="subcellular location">
    <subcellularLocation>
        <location evidence="2">Cell membrane</location>
    </subcellularLocation>
    <subcellularLocation>
        <location evidence="1">Membrane</location>
        <topology evidence="1">Multi-pass membrane protein</topology>
    </subcellularLocation>
</comment>
<dbReference type="GO" id="GO:0099095">
    <property type="term" value="F:ligand-gated monoatomic anion channel activity"/>
    <property type="evidence" value="ECO:0007669"/>
    <property type="project" value="UniProtKB-ARBA"/>
</dbReference>
<accession>A0A1B6LVA0</accession>
<evidence type="ECO:0000256" key="1">
    <source>
        <dbReference type="ARBA" id="ARBA00004141"/>
    </source>
</evidence>
<dbReference type="InterPro" id="IPR018000">
    <property type="entry name" value="Neurotransmitter_ion_chnl_CS"/>
</dbReference>
<evidence type="ECO:0000256" key="11">
    <source>
        <dbReference type="RuleBase" id="RU000687"/>
    </source>
</evidence>
<dbReference type="PROSITE" id="PS00236">
    <property type="entry name" value="NEUROTR_ION_CHANNEL"/>
    <property type="match status" value="1"/>
</dbReference>
<dbReference type="GO" id="GO:0005254">
    <property type="term" value="F:chloride channel activity"/>
    <property type="evidence" value="ECO:0007669"/>
    <property type="project" value="UniProtKB-ARBA"/>
</dbReference>
<feature type="transmembrane region" description="Helical" evidence="11">
    <location>
        <begin position="420"/>
        <end position="440"/>
    </location>
</feature>
<dbReference type="AlphaFoldDB" id="A0A1B6LVA0"/>
<feature type="region of interest" description="Disordered" evidence="12">
    <location>
        <begin position="370"/>
        <end position="394"/>
    </location>
</feature>
<dbReference type="CDD" id="cd19049">
    <property type="entry name" value="LGIC_TM_anion"/>
    <property type="match status" value="1"/>
</dbReference>
<evidence type="ECO:0000256" key="12">
    <source>
        <dbReference type="SAM" id="MobiDB-lite"/>
    </source>
</evidence>
<dbReference type="InterPro" id="IPR006028">
    <property type="entry name" value="GABAA/Glycine_rcpt"/>
</dbReference>
<keyword evidence="3 11" id="KW-0813">Transport</keyword>
<feature type="transmembrane region" description="Helical" evidence="11">
    <location>
        <begin position="295"/>
        <end position="312"/>
    </location>
</feature>
<feature type="non-terminal residue" evidence="15">
    <location>
        <position position="1"/>
    </location>
</feature>
<dbReference type="NCBIfam" id="TIGR00860">
    <property type="entry name" value="LIC"/>
    <property type="match status" value="1"/>
</dbReference>
<keyword evidence="4" id="KW-1003">Cell membrane</keyword>
<dbReference type="InterPro" id="IPR006202">
    <property type="entry name" value="Neur_chan_lig-bd"/>
</dbReference>
<reference evidence="15" key="1">
    <citation type="submission" date="2015-11" db="EMBL/GenBank/DDBJ databases">
        <title>De novo transcriptome assembly of four potential Pierce s Disease insect vectors from Arizona vineyards.</title>
        <authorList>
            <person name="Tassone E.E."/>
        </authorList>
    </citation>
    <scope>NUCLEOTIDE SEQUENCE</scope>
</reference>
<keyword evidence="9 11" id="KW-0472">Membrane</keyword>
<dbReference type="PRINTS" id="PR00252">
    <property type="entry name" value="NRIONCHANNEL"/>
</dbReference>
<keyword evidence="5 11" id="KW-0812">Transmembrane</keyword>
<dbReference type="InterPro" id="IPR036734">
    <property type="entry name" value="Neur_chan_lig-bd_sf"/>
</dbReference>
<feature type="domain" description="Neurotransmitter-gated ion-channel ligand-binding" evidence="13">
    <location>
        <begin position="59"/>
        <end position="264"/>
    </location>
</feature>
<evidence type="ECO:0000256" key="10">
    <source>
        <dbReference type="ARBA" id="ARBA00023303"/>
    </source>
</evidence>
<keyword evidence="8 11" id="KW-0406">Ion transport</keyword>